<protein>
    <submittedName>
        <fullName evidence="3">CubicO group peptidase, beta-lactamase class C family</fullName>
    </submittedName>
</protein>
<dbReference type="PANTHER" id="PTHR46825">
    <property type="entry name" value="D-ALANYL-D-ALANINE-CARBOXYPEPTIDASE/ENDOPEPTIDASE AMPH"/>
    <property type="match status" value="1"/>
</dbReference>
<accession>A0A1I5WWB2</accession>
<dbReference type="Proteomes" id="UP000199031">
    <property type="component" value="Unassembled WGS sequence"/>
</dbReference>
<keyword evidence="4" id="KW-1185">Reference proteome</keyword>
<dbReference type="AlphaFoldDB" id="A0A1I5WWB2"/>
<dbReference type="RefSeq" id="WP_090658921.1">
    <property type="nucleotide sequence ID" value="NZ_FOXQ01000007.1"/>
</dbReference>
<feature type="domain" description="Beta-lactamase-related" evidence="1">
    <location>
        <begin position="33"/>
        <end position="368"/>
    </location>
</feature>
<name>A0A1I5WWB2_9BACT</name>
<evidence type="ECO:0000313" key="3">
    <source>
        <dbReference type="EMBL" id="SFQ24043.1"/>
    </source>
</evidence>
<dbReference type="InterPro" id="IPR001466">
    <property type="entry name" value="Beta-lactam-related"/>
</dbReference>
<organism evidence="3 4">
    <name type="scientific">Parafilimonas terrae</name>
    <dbReference type="NCBI Taxonomy" id="1465490"/>
    <lineage>
        <taxon>Bacteria</taxon>
        <taxon>Pseudomonadati</taxon>
        <taxon>Bacteroidota</taxon>
        <taxon>Chitinophagia</taxon>
        <taxon>Chitinophagales</taxon>
        <taxon>Chitinophagaceae</taxon>
        <taxon>Parafilimonas</taxon>
    </lineage>
</organism>
<dbReference type="Pfam" id="PF11954">
    <property type="entry name" value="DUF3471"/>
    <property type="match status" value="1"/>
</dbReference>
<gene>
    <name evidence="3" type="ORF">SAMN05444277_10749</name>
</gene>
<evidence type="ECO:0000259" key="2">
    <source>
        <dbReference type="Pfam" id="PF11954"/>
    </source>
</evidence>
<dbReference type="PANTHER" id="PTHR46825:SF15">
    <property type="entry name" value="BETA-LACTAMASE-RELATED DOMAIN-CONTAINING PROTEIN"/>
    <property type="match status" value="1"/>
</dbReference>
<evidence type="ECO:0000259" key="1">
    <source>
        <dbReference type="Pfam" id="PF00144"/>
    </source>
</evidence>
<dbReference type="InterPro" id="IPR021860">
    <property type="entry name" value="Peptidase_S12_Pab87-rel_C"/>
</dbReference>
<feature type="domain" description="Peptidase S12 Pab87-related C-terminal" evidence="2">
    <location>
        <begin position="409"/>
        <end position="509"/>
    </location>
</feature>
<evidence type="ECO:0000313" key="4">
    <source>
        <dbReference type="Proteomes" id="UP000199031"/>
    </source>
</evidence>
<sequence>MKKFLLFSLCFISINAFSQKHKNKAEDKFAGLDTAFARVLKDWHAAGFAVAVVEKDKVVYANGFGYRDYETKIPVTANTVFAIGSCSKAFTASLLGLLNKDGKVDFDKPVRNYLPELKFYNDEMNDHITLRDMMSHRTGLPRHDYSWYLFQSHSKDSLLQRIQYMEPSAGLREKWQYNNFMFMAQGMVAEKLTGKSWEENIREKIFQPLGMTSSDASLNEWIKTGEPALGYDVKNDTIIKRMNYYDIAGMSPAGSINSTVNDMAKWVITWINGGKYSGKELLPSSYVSQAISSQMVMSGALPDKQTPDIYFSNYGFGWMMASYRGHYRVEHGGNIDGFSASTCFFPSDSIGIVVLCNQNSSPVPSVVRNLIADRMLGLKYYDWQTALKSSSDSAKAQAKRAEKSVISNQKLNTKPSHDIKDYEGAYTNPGYGTFNVELVNDSLFITGITHTFWLKHYHYDVFTLFDKDPKDGIDTSDQSTQLQFNTGLNGDIENASIALEPTLKPIVFTRTLREKIIDSGSLKAYIGDYELAGAPVKLKVYTKNDNKLYLFVEGQPEYELAPVDKDKFALKNMNGFTVQFNRNDKNEVIELLSIQPNGTFKAKKSK</sequence>
<proteinExistence type="predicted"/>
<dbReference type="OrthoDB" id="1522765at2"/>
<dbReference type="InterPro" id="IPR050491">
    <property type="entry name" value="AmpC-like"/>
</dbReference>
<dbReference type="EMBL" id="FOXQ01000007">
    <property type="protein sequence ID" value="SFQ24043.1"/>
    <property type="molecule type" value="Genomic_DNA"/>
</dbReference>
<dbReference type="SUPFAM" id="SSF56601">
    <property type="entry name" value="beta-lactamase/transpeptidase-like"/>
    <property type="match status" value="1"/>
</dbReference>
<dbReference type="Gene3D" id="2.40.128.600">
    <property type="match status" value="1"/>
</dbReference>
<dbReference type="InterPro" id="IPR012338">
    <property type="entry name" value="Beta-lactam/transpept-like"/>
</dbReference>
<reference evidence="3 4" key="1">
    <citation type="submission" date="2016-10" db="EMBL/GenBank/DDBJ databases">
        <authorList>
            <person name="de Groot N.N."/>
        </authorList>
    </citation>
    <scope>NUCLEOTIDE SEQUENCE [LARGE SCALE GENOMIC DNA]</scope>
    <source>
        <strain evidence="3 4">DSM 28286</strain>
    </source>
</reference>
<dbReference type="Gene3D" id="3.40.710.10">
    <property type="entry name" value="DD-peptidase/beta-lactamase superfamily"/>
    <property type="match status" value="1"/>
</dbReference>
<dbReference type="STRING" id="1465490.SAMN05444277_10749"/>
<dbReference type="Pfam" id="PF00144">
    <property type="entry name" value="Beta-lactamase"/>
    <property type="match status" value="1"/>
</dbReference>